<evidence type="ECO:0000313" key="1">
    <source>
        <dbReference type="EMBL" id="SMG38189.1"/>
    </source>
</evidence>
<reference evidence="1 2" key="1">
    <citation type="submission" date="2017-04" db="EMBL/GenBank/DDBJ databases">
        <authorList>
            <person name="Afonso C.L."/>
            <person name="Miller P.J."/>
            <person name="Scott M.A."/>
            <person name="Spackman E."/>
            <person name="Goraichik I."/>
            <person name="Dimitrov K.M."/>
            <person name="Suarez D.L."/>
            <person name="Swayne D.E."/>
        </authorList>
    </citation>
    <scope>NUCLEOTIDE SEQUENCE [LARGE SCALE GENOMIC DNA]</scope>
    <source>
        <strain evidence="1 2">11</strain>
    </source>
</reference>
<accession>A0A1X7KAJ4</accession>
<dbReference type="EMBL" id="FXAZ01000002">
    <property type="protein sequence ID" value="SMG38189.1"/>
    <property type="molecule type" value="Genomic_DNA"/>
</dbReference>
<organism evidence="1 2">
    <name type="scientific">Paenibacillus aquistagni</name>
    <dbReference type="NCBI Taxonomy" id="1852522"/>
    <lineage>
        <taxon>Bacteria</taxon>
        <taxon>Bacillati</taxon>
        <taxon>Bacillota</taxon>
        <taxon>Bacilli</taxon>
        <taxon>Bacillales</taxon>
        <taxon>Paenibacillaceae</taxon>
        <taxon>Paenibacillus</taxon>
    </lineage>
</organism>
<dbReference type="AlphaFoldDB" id="A0A1X7KAJ4"/>
<protein>
    <submittedName>
        <fullName evidence="1">Uncharacterized protein</fullName>
    </submittedName>
</protein>
<dbReference type="SUPFAM" id="SSF49373">
    <property type="entry name" value="Invasin/intimin cell-adhesion fragments"/>
    <property type="match status" value="1"/>
</dbReference>
<evidence type="ECO:0000313" key="2">
    <source>
        <dbReference type="Proteomes" id="UP000193834"/>
    </source>
</evidence>
<dbReference type="InterPro" id="IPR008964">
    <property type="entry name" value="Invasin/intimin_cell_adhesion"/>
</dbReference>
<dbReference type="STRING" id="1852522.SAMN06295960_2281"/>
<sequence>MKKTYKEENGFLFLCESIGGNELKTLISNEKLNVWTDKNEIQADGKDKALINVEVLRYDDLKLTDYQGSLTIQIIGTDINHQVSLKKGSITFPFISSRSGNYKIIISLDNQTFEEISIVAVN</sequence>
<dbReference type="Proteomes" id="UP000193834">
    <property type="component" value="Unassembled WGS sequence"/>
</dbReference>
<keyword evidence="2" id="KW-1185">Reference proteome</keyword>
<gene>
    <name evidence="1" type="ORF">SAMN06295960_2281</name>
</gene>
<dbReference type="RefSeq" id="WP_085494461.1">
    <property type="nucleotide sequence ID" value="NZ_FXAZ01000002.1"/>
</dbReference>
<name>A0A1X7KAJ4_9BACL</name>
<proteinExistence type="predicted"/>